<dbReference type="InterPro" id="IPR051125">
    <property type="entry name" value="ABC-4/HrtB_transporter"/>
</dbReference>
<evidence type="ECO:0000256" key="1">
    <source>
        <dbReference type="ARBA" id="ARBA00004651"/>
    </source>
</evidence>
<evidence type="ECO:0000256" key="5">
    <source>
        <dbReference type="ARBA" id="ARBA00023136"/>
    </source>
</evidence>
<dbReference type="AlphaFoldDB" id="A0A0F9RQ82"/>
<keyword evidence="3 6" id="KW-0812">Transmembrane</keyword>
<feature type="transmembrane region" description="Helical" evidence="6">
    <location>
        <begin position="30"/>
        <end position="51"/>
    </location>
</feature>
<feature type="transmembrane region" description="Helical" evidence="6">
    <location>
        <begin position="345"/>
        <end position="377"/>
    </location>
</feature>
<evidence type="ECO:0000256" key="4">
    <source>
        <dbReference type="ARBA" id="ARBA00022989"/>
    </source>
</evidence>
<comment type="subcellular location">
    <subcellularLocation>
        <location evidence="1">Cell membrane</location>
        <topology evidence="1">Multi-pass membrane protein</topology>
    </subcellularLocation>
</comment>
<dbReference type="InterPro" id="IPR025857">
    <property type="entry name" value="MacB_PCD"/>
</dbReference>
<evidence type="ECO:0000259" key="7">
    <source>
        <dbReference type="Pfam" id="PF02687"/>
    </source>
</evidence>
<dbReference type="InterPro" id="IPR003838">
    <property type="entry name" value="ABC3_permease_C"/>
</dbReference>
<feature type="domain" description="ABC3 transporter permease C-terminal" evidence="7">
    <location>
        <begin position="306"/>
        <end position="422"/>
    </location>
</feature>
<sequence length="434" mass="46984">MKARLGLALPRSLSLAISLATASLWHRRKVLALVCLTLTLSVTLLLGIQYLRTDVKQSFTSTISDTDLIVGARSGQINLLLYTVFHIGDATNNIRWSTFQDLQQDTRIDWLIPVSLGDSYKGFRVVGTDKGFEDHFRFGRGQPLKLANGQWFDGVFDVVLGATVARTLNHAVDDRIILSHGGGRTSFSNHKDTPFTVTGILEATGTPVDQAVYISLQSMTAMHVGWESGVAIPGRTITPEQAESRDLTPNAITAVFAGLDRKILTFRVQRDLNQYTGEPLSAILPGVALSELWRLMSQFERALLAITGFVVITSLIGLIAVLLTLQTQRAHEIAILRATGASPGLIASLYVIECLALAVAACLISLALSAVAVSILSPWLLTQYGVQIQLRALNAEEWGLLGSVPLAAMLVALVPAFSAWRQSRLQGFGNPGES</sequence>
<evidence type="ECO:0000256" key="2">
    <source>
        <dbReference type="ARBA" id="ARBA00022475"/>
    </source>
</evidence>
<evidence type="ECO:0008006" key="10">
    <source>
        <dbReference type="Google" id="ProtNLM"/>
    </source>
</evidence>
<accession>A0A0F9RQ82</accession>
<protein>
    <recommendedName>
        <fullName evidence="10">ABC3 transporter permease protein domain-containing protein</fullName>
    </recommendedName>
</protein>
<feature type="transmembrane region" description="Helical" evidence="6">
    <location>
        <begin position="302"/>
        <end position="325"/>
    </location>
</feature>
<name>A0A0F9RQ82_9ZZZZ</name>
<keyword evidence="4 6" id="KW-1133">Transmembrane helix</keyword>
<dbReference type="Pfam" id="PF02687">
    <property type="entry name" value="FtsX"/>
    <property type="match status" value="1"/>
</dbReference>
<evidence type="ECO:0000313" key="9">
    <source>
        <dbReference type="EMBL" id="KKN52002.1"/>
    </source>
</evidence>
<organism evidence="9">
    <name type="scientific">marine sediment metagenome</name>
    <dbReference type="NCBI Taxonomy" id="412755"/>
    <lineage>
        <taxon>unclassified sequences</taxon>
        <taxon>metagenomes</taxon>
        <taxon>ecological metagenomes</taxon>
    </lineage>
</organism>
<keyword evidence="2" id="KW-1003">Cell membrane</keyword>
<evidence type="ECO:0000259" key="8">
    <source>
        <dbReference type="Pfam" id="PF12704"/>
    </source>
</evidence>
<reference evidence="9" key="1">
    <citation type="journal article" date="2015" name="Nature">
        <title>Complex archaea that bridge the gap between prokaryotes and eukaryotes.</title>
        <authorList>
            <person name="Spang A."/>
            <person name="Saw J.H."/>
            <person name="Jorgensen S.L."/>
            <person name="Zaremba-Niedzwiedzka K."/>
            <person name="Martijn J."/>
            <person name="Lind A.E."/>
            <person name="van Eijk R."/>
            <person name="Schleper C."/>
            <person name="Guy L."/>
            <person name="Ettema T.J."/>
        </authorList>
    </citation>
    <scope>NUCLEOTIDE SEQUENCE</scope>
</reference>
<dbReference type="GO" id="GO:0005886">
    <property type="term" value="C:plasma membrane"/>
    <property type="evidence" value="ECO:0007669"/>
    <property type="project" value="UniProtKB-SubCell"/>
</dbReference>
<dbReference type="PANTHER" id="PTHR43738:SF2">
    <property type="entry name" value="ABC TRANSPORTER PERMEASE"/>
    <property type="match status" value="1"/>
</dbReference>
<evidence type="ECO:0000256" key="3">
    <source>
        <dbReference type="ARBA" id="ARBA00022692"/>
    </source>
</evidence>
<feature type="transmembrane region" description="Helical" evidence="6">
    <location>
        <begin position="398"/>
        <end position="420"/>
    </location>
</feature>
<proteinExistence type="predicted"/>
<dbReference type="Pfam" id="PF12704">
    <property type="entry name" value="MacB_PCD"/>
    <property type="match status" value="1"/>
</dbReference>
<evidence type="ECO:0000256" key="6">
    <source>
        <dbReference type="SAM" id="Phobius"/>
    </source>
</evidence>
<keyword evidence="5 6" id="KW-0472">Membrane</keyword>
<dbReference type="EMBL" id="LAZR01001039">
    <property type="protein sequence ID" value="KKN52002.1"/>
    <property type="molecule type" value="Genomic_DNA"/>
</dbReference>
<gene>
    <name evidence="9" type="ORF">LCGC14_0617070</name>
</gene>
<feature type="domain" description="MacB-like periplasmic core" evidence="8">
    <location>
        <begin position="32"/>
        <end position="223"/>
    </location>
</feature>
<dbReference type="PANTHER" id="PTHR43738">
    <property type="entry name" value="ABC TRANSPORTER, MEMBRANE PROTEIN"/>
    <property type="match status" value="1"/>
</dbReference>
<comment type="caution">
    <text evidence="9">The sequence shown here is derived from an EMBL/GenBank/DDBJ whole genome shotgun (WGS) entry which is preliminary data.</text>
</comment>